<gene>
    <name evidence="5" type="ORF">SAMN04488132_101278</name>
</gene>
<accession>A0A1T4JX12</accession>
<dbReference type="EMBL" id="FUWH01000001">
    <property type="protein sequence ID" value="SJZ34792.1"/>
    <property type="molecule type" value="Genomic_DNA"/>
</dbReference>
<dbReference type="AlphaFoldDB" id="A0A1T4JX12"/>
<dbReference type="Gene3D" id="1.10.10.10">
    <property type="entry name" value="Winged helix-like DNA-binding domain superfamily/Winged helix DNA-binding domain"/>
    <property type="match status" value="1"/>
</dbReference>
<dbReference type="Pfam" id="PF03965">
    <property type="entry name" value="Penicillinase_R"/>
    <property type="match status" value="1"/>
</dbReference>
<proteinExistence type="inferred from homology"/>
<dbReference type="RefSeq" id="WP_078829623.1">
    <property type="nucleotide sequence ID" value="NZ_FUWH01000001.1"/>
</dbReference>
<comment type="similarity">
    <text evidence="1">Belongs to the BlaI transcriptional regulatory family.</text>
</comment>
<dbReference type="InterPro" id="IPR005650">
    <property type="entry name" value="BlaI_family"/>
</dbReference>
<dbReference type="InterPro" id="IPR036390">
    <property type="entry name" value="WH_DNA-bd_sf"/>
</dbReference>
<keyword evidence="3" id="KW-0238">DNA-binding</keyword>
<sequence length="122" mass="14119">MEKLTKQEEEAMQAVWKNGEGHIKAFLALMPAAVPYTTLASTIKNLEKKGFLSSRMIGNVNVYQPSISREAYTRHCMKRFAADYFANSYKEMVSFFIKEKEVSPEELRRMIDMIENDSEPKQ</sequence>
<evidence type="ECO:0000313" key="6">
    <source>
        <dbReference type="Proteomes" id="UP000190888"/>
    </source>
</evidence>
<evidence type="ECO:0000256" key="1">
    <source>
        <dbReference type="ARBA" id="ARBA00011046"/>
    </source>
</evidence>
<dbReference type="Proteomes" id="UP000190888">
    <property type="component" value="Unassembled WGS sequence"/>
</dbReference>
<dbReference type="OrthoDB" id="1098508at2"/>
<dbReference type="STRING" id="413434.SAMN04488132_101278"/>
<dbReference type="GO" id="GO:0045892">
    <property type="term" value="P:negative regulation of DNA-templated transcription"/>
    <property type="evidence" value="ECO:0007669"/>
    <property type="project" value="InterPro"/>
</dbReference>
<evidence type="ECO:0000256" key="2">
    <source>
        <dbReference type="ARBA" id="ARBA00023015"/>
    </source>
</evidence>
<keyword evidence="6" id="KW-1185">Reference proteome</keyword>
<keyword evidence="2" id="KW-0805">Transcription regulation</keyword>
<name>A0A1T4JX12_9BACT</name>
<dbReference type="SUPFAM" id="SSF46785">
    <property type="entry name" value="Winged helix' DNA-binding domain"/>
    <property type="match status" value="1"/>
</dbReference>
<dbReference type="Gene3D" id="1.10.4040.10">
    <property type="entry name" value="Penicillinase repressor domain"/>
    <property type="match status" value="1"/>
</dbReference>
<protein>
    <submittedName>
        <fullName evidence="5">Predicted transcriptional regulator</fullName>
    </submittedName>
</protein>
<evidence type="ECO:0000313" key="5">
    <source>
        <dbReference type="EMBL" id="SJZ34792.1"/>
    </source>
</evidence>
<organism evidence="5 6">
    <name type="scientific">Sediminibacterium ginsengisoli</name>
    <dbReference type="NCBI Taxonomy" id="413434"/>
    <lineage>
        <taxon>Bacteria</taxon>
        <taxon>Pseudomonadati</taxon>
        <taxon>Bacteroidota</taxon>
        <taxon>Chitinophagia</taxon>
        <taxon>Chitinophagales</taxon>
        <taxon>Chitinophagaceae</taxon>
        <taxon>Sediminibacterium</taxon>
    </lineage>
</organism>
<dbReference type="InterPro" id="IPR036388">
    <property type="entry name" value="WH-like_DNA-bd_sf"/>
</dbReference>
<reference evidence="5 6" key="1">
    <citation type="submission" date="2017-02" db="EMBL/GenBank/DDBJ databases">
        <authorList>
            <person name="Peterson S.W."/>
        </authorList>
    </citation>
    <scope>NUCLEOTIDE SEQUENCE [LARGE SCALE GENOMIC DNA]</scope>
    <source>
        <strain evidence="5 6">DSM 22335</strain>
    </source>
</reference>
<dbReference type="GO" id="GO:0003677">
    <property type="term" value="F:DNA binding"/>
    <property type="evidence" value="ECO:0007669"/>
    <property type="project" value="UniProtKB-KW"/>
</dbReference>
<evidence type="ECO:0000256" key="4">
    <source>
        <dbReference type="ARBA" id="ARBA00023163"/>
    </source>
</evidence>
<evidence type="ECO:0000256" key="3">
    <source>
        <dbReference type="ARBA" id="ARBA00023125"/>
    </source>
</evidence>
<keyword evidence="4" id="KW-0804">Transcription</keyword>